<dbReference type="Pfam" id="PF00041">
    <property type="entry name" value="fn3"/>
    <property type="match status" value="2"/>
</dbReference>
<evidence type="ECO:0000259" key="3">
    <source>
        <dbReference type="PROSITE" id="PS50853"/>
    </source>
</evidence>
<dbReference type="Gene3D" id="2.60.40.10">
    <property type="entry name" value="Immunoglobulins"/>
    <property type="match status" value="2"/>
</dbReference>
<evidence type="ECO:0000256" key="1">
    <source>
        <dbReference type="SAM" id="MobiDB-lite"/>
    </source>
</evidence>
<feature type="compositionally biased region" description="Polar residues" evidence="1">
    <location>
        <begin position="298"/>
        <end position="318"/>
    </location>
</feature>
<dbReference type="Proteomes" id="UP000261360">
    <property type="component" value="Unplaced"/>
</dbReference>
<feature type="signal peptide" evidence="2">
    <location>
        <begin position="1"/>
        <end position="29"/>
    </location>
</feature>
<evidence type="ECO:0000313" key="5">
    <source>
        <dbReference type="Proteomes" id="UP000261360"/>
    </source>
</evidence>
<evidence type="ECO:0000313" key="4">
    <source>
        <dbReference type="Ensembl" id="ENSSLDP00000025041.1"/>
    </source>
</evidence>
<feature type="region of interest" description="Disordered" evidence="1">
    <location>
        <begin position="292"/>
        <end position="385"/>
    </location>
</feature>
<dbReference type="InterPro" id="IPR003961">
    <property type="entry name" value="FN3_dom"/>
</dbReference>
<dbReference type="GO" id="GO:0010811">
    <property type="term" value="P:positive regulation of cell-substrate adhesion"/>
    <property type="evidence" value="ECO:0007669"/>
    <property type="project" value="TreeGrafter"/>
</dbReference>
<reference evidence="4" key="1">
    <citation type="submission" date="2025-08" db="UniProtKB">
        <authorList>
            <consortium name="Ensembl"/>
        </authorList>
    </citation>
    <scope>IDENTIFICATION</scope>
</reference>
<feature type="domain" description="Fibronectin type-III" evidence="3">
    <location>
        <begin position="498"/>
        <end position="589"/>
    </location>
</feature>
<keyword evidence="2" id="KW-0732">Signal</keyword>
<reference evidence="4" key="2">
    <citation type="submission" date="2025-09" db="UniProtKB">
        <authorList>
            <consortium name="Ensembl"/>
        </authorList>
    </citation>
    <scope>IDENTIFICATION</scope>
</reference>
<feature type="domain" description="Fibronectin type-III" evidence="3">
    <location>
        <begin position="128"/>
        <end position="226"/>
    </location>
</feature>
<proteinExistence type="predicted"/>
<dbReference type="AlphaFoldDB" id="A0A3B4YAA3"/>
<keyword evidence="5" id="KW-1185">Reference proteome</keyword>
<dbReference type="InterPro" id="IPR036116">
    <property type="entry name" value="FN3_sf"/>
</dbReference>
<dbReference type="PANTHER" id="PTHR23197">
    <property type="entry name" value="TARSH-RELATED FIBRONECTIN DOMAIN-CONTAINING"/>
    <property type="match status" value="1"/>
</dbReference>
<dbReference type="SMART" id="SM00060">
    <property type="entry name" value="FN3"/>
    <property type="match status" value="2"/>
</dbReference>
<dbReference type="CDD" id="cd00063">
    <property type="entry name" value="FN3"/>
    <property type="match status" value="2"/>
</dbReference>
<dbReference type="GeneTree" id="ENSGT00530000063558"/>
<feature type="chain" id="PRO_5017326625" evidence="2">
    <location>
        <begin position="30"/>
        <end position="700"/>
    </location>
</feature>
<dbReference type="InterPro" id="IPR049109">
    <property type="entry name" value="TARSH/FNDC1_C"/>
</dbReference>
<dbReference type="PROSITE" id="PS50853">
    <property type="entry name" value="FN3"/>
    <property type="match status" value="2"/>
</dbReference>
<dbReference type="SUPFAM" id="SSF49265">
    <property type="entry name" value="Fibronectin type III"/>
    <property type="match status" value="2"/>
</dbReference>
<dbReference type="GO" id="GO:0030198">
    <property type="term" value="P:extracellular matrix organization"/>
    <property type="evidence" value="ECO:0007669"/>
    <property type="project" value="TreeGrafter"/>
</dbReference>
<name>A0A3B4YAA3_SERLL</name>
<dbReference type="Pfam" id="PF21731">
    <property type="entry name" value="TARSH_C"/>
    <property type="match status" value="1"/>
</dbReference>
<dbReference type="Ensembl" id="ENSSLDT00000025827.1">
    <property type="protein sequence ID" value="ENSSLDP00000025041.1"/>
    <property type="gene ID" value="ENSSLDG00000019471.1"/>
</dbReference>
<feature type="compositionally biased region" description="Low complexity" evidence="1">
    <location>
        <begin position="326"/>
        <end position="339"/>
    </location>
</feature>
<dbReference type="PANTHER" id="PTHR23197:SF10">
    <property type="entry name" value="TARGET OF NESH-SH3"/>
    <property type="match status" value="1"/>
</dbReference>
<accession>A0A3B4YAA3</accession>
<sequence length="700" mass="78030">MMMMRMRMHHSHTFLVLLLMVFLTGIVLSGPSTPHRIRVRRQNMKVRISATGDTIVMKFLRPNADTKLEGYILGYGSSMFSKQFIQLPENGQPYETEFDAEPKYLIAVQPIPTNEVKKQCTGKVNLEKPLHLVIGSVTPTSVLLSWGTLLKTPYEGNIMNDCLEDGHYTVRYRERNRKWNYQTCPTSDTVIDNLKPNTVYEFGVQPSSKDTTGTWSKPVIHNISRGGIEEKAIRKIFKRPLTPVKPLTPGPDSFPFASRHVFHNKTQGRLPVSRNIAPKTTLGTGILRSSIAEDPRSPINSSVPAAGRNTTRVPTHSTRVGVRPISPSKTFTSSHSSSTPGAADGAHHRGNALPKPVVWSKENPVLRPPIPVNKRPNLVGKPSDHDKPMDLKQGEKEAILKPFPLVTAKPKQERRPPTTTSVPALNSSRFDIYENSSIFRPLPASEVDFMGKKRFVAPHVIYKTDKRPEEPCSITSSLAYFPDEEGSDLNITGPPRIPPSNVTVVTVEGCPSFVILDWQKTDNETREYEVVSTTKGPHGEEVSILTTNQTHTAVENLKPESSYEFKVTPKNELGTGPSSDPVSFSTESADPRVSEHVSGKDAIWTQFPFKADAYSECSGKQYVKRTWYRKFVGIQLCNSLRYKIYLSDSLNGKFYNIGDQTGHGEDHCQFVDSFLDGRTGNQMFADELPSKLGILVCIGQ</sequence>
<organism evidence="4 5">
    <name type="scientific">Seriola lalandi dorsalis</name>
    <dbReference type="NCBI Taxonomy" id="1841481"/>
    <lineage>
        <taxon>Eukaryota</taxon>
        <taxon>Metazoa</taxon>
        <taxon>Chordata</taxon>
        <taxon>Craniata</taxon>
        <taxon>Vertebrata</taxon>
        <taxon>Euteleostomi</taxon>
        <taxon>Actinopterygii</taxon>
        <taxon>Neopterygii</taxon>
        <taxon>Teleostei</taxon>
        <taxon>Neoteleostei</taxon>
        <taxon>Acanthomorphata</taxon>
        <taxon>Carangaria</taxon>
        <taxon>Carangiformes</taxon>
        <taxon>Carangidae</taxon>
        <taxon>Seriola</taxon>
    </lineage>
</organism>
<evidence type="ECO:0000256" key="2">
    <source>
        <dbReference type="SAM" id="SignalP"/>
    </source>
</evidence>
<protein>
    <submittedName>
        <fullName evidence="4">Target of Nesh-SH3-like</fullName>
    </submittedName>
</protein>
<dbReference type="InterPro" id="IPR013783">
    <property type="entry name" value="Ig-like_fold"/>
</dbReference>